<evidence type="ECO:0000313" key="3">
    <source>
        <dbReference type="EMBL" id="CAH0477334.1"/>
    </source>
</evidence>
<feature type="region of interest" description="Disordered" evidence="1">
    <location>
        <begin position="41"/>
        <end position="67"/>
    </location>
</feature>
<keyword evidence="5" id="KW-1185">Reference proteome</keyword>
<dbReference type="PANTHER" id="PTHR22306:SF2">
    <property type="entry name" value="CHROMOSOME 7 OPEN READING FRAME 50"/>
    <property type="match status" value="1"/>
</dbReference>
<dbReference type="Pfam" id="PF10180">
    <property type="entry name" value="WKF"/>
    <property type="match status" value="1"/>
</dbReference>
<accession>A0AAU9KU49</accession>
<gene>
    <name evidence="4" type="ORF">PBS001_LOCUS3622</name>
    <name evidence="3" type="ORF">PBS003_LOCUS4083</name>
</gene>
<dbReference type="AlphaFoldDB" id="A0AAU9KU49"/>
<dbReference type="EMBL" id="CAKKTJ010000168">
    <property type="protein sequence ID" value="CAH0477334.1"/>
    <property type="molecule type" value="Genomic_DNA"/>
</dbReference>
<dbReference type="PANTHER" id="PTHR22306">
    <property type="entry name" value="CHROMOSOME 7 OPEN READING FRAME 50"/>
    <property type="match status" value="1"/>
</dbReference>
<dbReference type="Proteomes" id="UP001160483">
    <property type="component" value="Unassembled WGS sequence"/>
</dbReference>
<feature type="compositionally biased region" description="Basic residues" evidence="1">
    <location>
        <begin position="8"/>
        <end position="18"/>
    </location>
</feature>
<name>A0AAU9KU49_9STRA</name>
<evidence type="ECO:0000259" key="2">
    <source>
        <dbReference type="Pfam" id="PF10180"/>
    </source>
</evidence>
<protein>
    <recommendedName>
        <fullName evidence="2">WKF domain-containing protein</fullName>
    </recommendedName>
</protein>
<feature type="domain" description="WKF" evidence="2">
    <location>
        <begin position="74"/>
        <end position="142"/>
    </location>
</feature>
<dbReference type="InterPro" id="IPR019327">
    <property type="entry name" value="WKF"/>
</dbReference>
<evidence type="ECO:0000313" key="4">
    <source>
        <dbReference type="EMBL" id="CAH0516988.1"/>
    </source>
</evidence>
<evidence type="ECO:0000256" key="1">
    <source>
        <dbReference type="SAM" id="MobiDB-lite"/>
    </source>
</evidence>
<sequence length="184" mass="21246">MVNIKPSQKQRGKLKASKTKKETTKVHVRFDGNGEKIFSKKRACAAPKKDDESMNKGGGKSDRSPDAIQQAKYYLEQWKKRNEPKTDDERSWKFKTIKQQWILRWMYEADVVPKSMFATVLQYLDGIEGAARKRVVDSAQQIIDIGVPAKEDEETASNEKEKMLEIKLARRRYKRALQVAELLA</sequence>
<reference evidence="3 5" key="1">
    <citation type="submission" date="2021-11" db="EMBL/GenBank/DDBJ databases">
        <authorList>
            <person name="Islam A."/>
            <person name="Islam S."/>
            <person name="Flora M.S."/>
            <person name="Rahman M."/>
            <person name="Ziaur R.M."/>
            <person name="Epstein J.H."/>
            <person name="Hassan M."/>
            <person name="Klassen M."/>
            <person name="Woodard K."/>
            <person name="Webb A."/>
            <person name="Webby R.J."/>
            <person name="El Zowalaty M.E."/>
        </authorList>
    </citation>
    <scope>NUCLEOTIDE SEQUENCE</scope>
    <source>
        <strain evidence="4">Pbs1</strain>
        <strain evidence="3">Pbs3</strain>
    </source>
</reference>
<comment type="caution">
    <text evidence="3">The sequence shown here is derived from an EMBL/GenBank/DDBJ whole genome shotgun (WGS) entry which is preliminary data.</text>
</comment>
<feature type="region of interest" description="Disordered" evidence="1">
    <location>
        <begin position="1"/>
        <end position="24"/>
    </location>
</feature>
<dbReference type="Proteomes" id="UP001158986">
    <property type="component" value="Unassembled WGS sequence"/>
</dbReference>
<proteinExistence type="predicted"/>
<evidence type="ECO:0000313" key="6">
    <source>
        <dbReference type="Proteomes" id="UP001160483"/>
    </source>
</evidence>
<evidence type="ECO:0000313" key="5">
    <source>
        <dbReference type="Proteomes" id="UP001158986"/>
    </source>
</evidence>
<dbReference type="EMBL" id="CAKLCB010000220">
    <property type="protein sequence ID" value="CAH0516988.1"/>
    <property type="molecule type" value="Genomic_DNA"/>
</dbReference>
<feature type="compositionally biased region" description="Basic and acidic residues" evidence="1">
    <location>
        <begin position="47"/>
        <end position="65"/>
    </location>
</feature>
<organism evidence="3 6">
    <name type="scientific">Peronospora belbahrii</name>
    <dbReference type="NCBI Taxonomy" id="622444"/>
    <lineage>
        <taxon>Eukaryota</taxon>
        <taxon>Sar</taxon>
        <taxon>Stramenopiles</taxon>
        <taxon>Oomycota</taxon>
        <taxon>Peronosporomycetes</taxon>
        <taxon>Peronosporales</taxon>
        <taxon>Peronosporaceae</taxon>
        <taxon>Peronospora</taxon>
    </lineage>
</organism>